<dbReference type="Pfam" id="PF04940">
    <property type="entry name" value="BLUF"/>
    <property type="match status" value="1"/>
</dbReference>
<accession>A0ABZ0K2V8</accession>
<dbReference type="SMART" id="SM01034">
    <property type="entry name" value="BLUF"/>
    <property type="match status" value="1"/>
</dbReference>
<dbReference type="Gene3D" id="3.30.70.100">
    <property type="match status" value="1"/>
</dbReference>
<proteinExistence type="predicted"/>
<organism evidence="2 3">
    <name type="scientific">Shewanella youngdeokensis</name>
    <dbReference type="NCBI Taxonomy" id="2999068"/>
    <lineage>
        <taxon>Bacteria</taxon>
        <taxon>Pseudomonadati</taxon>
        <taxon>Pseudomonadota</taxon>
        <taxon>Gammaproteobacteria</taxon>
        <taxon>Alteromonadales</taxon>
        <taxon>Shewanellaceae</taxon>
        <taxon>Shewanella</taxon>
    </lineage>
</organism>
<dbReference type="SUPFAM" id="SSF54975">
    <property type="entry name" value="Acylphosphatase/BLUF domain-like"/>
    <property type="match status" value="1"/>
</dbReference>
<name>A0ABZ0K2V8_9GAMM</name>
<evidence type="ECO:0000313" key="2">
    <source>
        <dbReference type="EMBL" id="WOT06907.1"/>
    </source>
</evidence>
<evidence type="ECO:0000259" key="1">
    <source>
        <dbReference type="PROSITE" id="PS50925"/>
    </source>
</evidence>
<reference evidence="2 3" key="1">
    <citation type="submission" date="2023-10" db="EMBL/GenBank/DDBJ databases">
        <title>Complete genome sequence of Shewanella sp. DAU334.</title>
        <authorList>
            <person name="Lee Y.-S."/>
            <person name="Jeong H.-R."/>
            <person name="Hwang E.-J."/>
            <person name="Choi Y.-L."/>
            <person name="Kim G.-D."/>
        </authorList>
    </citation>
    <scope>NUCLEOTIDE SEQUENCE [LARGE SCALE GENOMIC DNA]</scope>
    <source>
        <strain evidence="2 3">DAU334</strain>
    </source>
</reference>
<feature type="domain" description="BLUF" evidence="1">
    <location>
        <begin position="1"/>
        <end position="92"/>
    </location>
</feature>
<dbReference type="EMBL" id="CP136522">
    <property type="protein sequence ID" value="WOT06907.1"/>
    <property type="molecule type" value="Genomic_DNA"/>
</dbReference>
<keyword evidence="3" id="KW-1185">Reference proteome</keyword>
<gene>
    <name evidence="2" type="ORF">RGE70_09275</name>
</gene>
<dbReference type="Proteomes" id="UP001529491">
    <property type="component" value="Chromosome"/>
</dbReference>
<sequence>MFELLYTSVSPKGLSDSDLKDILEKARAKNLQFGVTGMMVYHDREIMQILEGDKKEVQALFQTIFEDDRHTSVEVFYQGDIKNRAFSEWSMAFKALDKNMIQTITEGYEGFDKNISPISMMKDSPNRGKKTFISLRDIF</sequence>
<dbReference type="InterPro" id="IPR007024">
    <property type="entry name" value="BLUF_domain"/>
</dbReference>
<evidence type="ECO:0000313" key="3">
    <source>
        <dbReference type="Proteomes" id="UP001529491"/>
    </source>
</evidence>
<protein>
    <submittedName>
        <fullName evidence="2">BLUF domain-containing protein</fullName>
    </submittedName>
</protein>
<dbReference type="RefSeq" id="WP_310471179.1">
    <property type="nucleotide sequence ID" value="NZ_CP136522.1"/>
</dbReference>
<dbReference type="PROSITE" id="PS50925">
    <property type="entry name" value="BLUF"/>
    <property type="match status" value="1"/>
</dbReference>
<dbReference type="InterPro" id="IPR036046">
    <property type="entry name" value="Acylphosphatase-like_dom_sf"/>
</dbReference>